<reference evidence="3" key="1">
    <citation type="submission" date="2011-05" db="EMBL/GenBank/DDBJ databases">
        <title>Insights into the evolution of the great apes provided by the gorilla genome.</title>
        <authorList>
            <person name="Scally A."/>
        </authorList>
    </citation>
    <scope>NUCLEOTIDE SEQUENCE [LARGE SCALE GENOMIC DNA]</scope>
</reference>
<dbReference type="Bgee" id="ENSGGOG00000016487">
    <property type="expression patterns" value="Expressed in liver and 5 other cell types or tissues"/>
</dbReference>
<dbReference type="EMBL" id="CABD030006739">
    <property type="status" value="NOT_ANNOTATED_CDS"/>
    <property type="molecule type" value="Genomic_DNA"/>
</dbReference>
<protein>
    <submittedName>
        <fullName evidence="2">Methyltransferase like 25B</fullName>
    </submittedName>
</protein>
<keyword evidence="3" id="KW-1185">Reference proteome</keyword>
<reference evidence="2" key="4">
    <citation type="submission" date="2025-09" db="UniProtKB">
        <authorList>
            <consortium name="Ensembl"/>
        </authorList>
    </citation>
    <scope>IDENTIFICATION</scope>
</reference>
<feature type="region of interest" description="Disordered" evidence="1">
    <location>
        <begin position="69"/>
        <end position="94"/>
    </location>
</feature>
<gene>
    <name evidence="2" type="primary">METTL25B</name>
</gene>
<evidence type="ECO:0000256" key="1">
    <source>
        <dbReference type="SAM" id="MobiDB-lite"/>
    </source>
</evidence>
<dbReference type="GeneTree" id="ENSGT00530000063745"/>
<proteinExistence type="predicted"/>
<dbReference type="Proteomes" id="UP000001519">
    <property type="component" value="Chromosome 1"/>
</dbReference>
<sequence>MPGISARGLSHEGRKQLAVNLTRVLALYRSILDAYIIVQVSVATHPAGPEVHGVCPGLYPDAWLSDPLRIPGEPQPELPTNSSIPETCQAQEAA</sequence>
<accession>A0A2I2ZBP2</accession>
<name>A0A2I2ZBP2_GORGO</name>
<reference evidence="2" key="3">
    <citation type="submission" date="2025-08" db="UniProtKB">
        <authorList>
            <consortium name="Ensembl"/>
        </authorList>
    </citation>
    <scope>IDENTIFICATION</scope>
</reference>
<evidence type="ECO:0000313" key="3">
    <source>
        <dbReference type="Proteomes" id="UP000001519"/>
    </source>
</evidence>
<feature type="compositionally biased region" description="Polar residues" evidence="1">
    <location>
        <begin position="78"/>
        <end position="94"/>
    </location>
</feature>
<dbReference type="Ensembl" id="ENSGGOT00000059730.1">
    <property type="protein sequence ID" value="ENSGGOP00000044592.1"/>
    <property type="gene ID" value="ENSGGOG00000016487.3"/>
</dbReference>
<evidence type="ECO:0000313" key="2">
    <source>
        <dbReference type="Ensembl" id="ENSGGOP00000044592.1"/>
    </source>
</evidence>
<reference evidence="2 3" key="2">
    <citation type="journal article" date="2012" name="Nature">
        <title>Insights into hominid evolution from the gorilla genome sequence.</title>
        <authorList>
            <person name="Scally A."/>
            <person name="Dutheil J.Y."/>
            <person name="Hillier L.W."/>
            <person name="Jordan G.E."/>
            <person name="Goodhead I."/>
            <person name="Herrero J."/>
            <person name="Hobolth A."/>
            <person name="Lappalainen T."/>
            <person name="Mailund T."/>
            <person name="Marques-Bonet T."/>
            <person name="McCarthy S."/>
            <person name="Montgomery S.H."/>
            <person name="Schwalie P.C."/>
            <person name="Tang Y.A."/>
            <person name="Ward M.C."/>
            <person name="Xue Y."/>
            <person name="Yngvadottir B."/>
            <person name="Alkan C."/>
            <person name="Andersen L.N."/>
            <person name="Ayub Q."/>
            <person name="Ball E.V."/>
            <person name="Beal K."/>
            <person name="Bradley B.J."/>
            <person name="Chen Y."/>
            <person name="Clee C.M."/>
            <person name="Fitzgerald S."/>
            <person name="Graves T.A."/>
            <person name="Gu Y."/>
            <person name="Heath P."/>
            <person name="Heger A."/>
            <person name="Karakoc E."/>
            <person name="Kolb-Kokocinski A."/>
            <person name="Laird G.K."/>
            <person name="Lunter G."/>
            <person name="Meader S."/>
            <person name="Mort M."/>
            <person name="Mullikin J.C."/>
            <person name="Munch K."/>
            <person name="O'Connor T.D."/>
            <person name="Phillips A.D."/>
            <person name="Prado-Martinez J."/>
            <person name="Rogers A.S."/>
            <person name="Sajjadian S."/>
            <person name="Schmidt D."/>
            <person name="Shaw K."/>
            <person name="Simpson J.T."/>
            <person name="Stenson P.D."/>
            <person name="Turner D.J."/>
            <person name="Vigilant L."/>
            <person name="Vilella A.J."/>
            <person name="Whitener W."/>
            <person name="Zhu B."/>
            <person name="Cooper D.N."/>
            <person name="de Jong P."/>
            <person name="Dermitzakis E.T."/>
            <person name="Eichler E.E."/>
            <person name="Flicek P."/>
            <person name="Goldman N."/>
            <person name="Mundy N.I."/>
            <person name="Ning Z."/>
            <person name="Odom D.T."/>
            <person name="Ponting C.P."/>
            <person name="Quail M.A."/>
            <person name="Ryder O.A."/>
            <person name="Searle S.M."/>
            <person name="Warren W.C."/>
            <person name="Wilson R.K."/>
            <person name="Schierup M.H."/>
            <person name="Rogers J."/>
            <person name="Tyler-Smith C."/>
            <person name="Durbin R."/>
        </authorList>
    </citation>
    <scope>NUCLEOTIDE SEQUENCE [LARGE SCALE GENOMIC DNA]</scope>
</reference>
<dbReference type="AlphaFoldDB" id="A0A2I2ZBP2"/>
<organism evidence="2 3">
    <name type="scientific">Gorilla gorilla gorilla</name>
    <name type="common">Western lowland gorilla</name>
    <dbReference type="NCBI Taxonomy" id="9595"/>
    <lineage>
        <taxon>Eukaryota</taxon>
        <taxon>Metazoa</taxon>
        <taxon>Chordata</taxon>
        <taxon>Craniata</taxon>
        <taxon>Vertebrata</taxon>
        <taxon>Euteleostomi</taxon>
        <taxon>Mammalia</taxon>
        <taxon>Eutheria</taxon>
        <taxon>Euarchontoglires</taxon>
        <taxon>Primates</taxon>
        <taxon>Haplorrhini</taxon>
        <taxon>Catarrhini</taxon>
        <taxon>Hominidae</taxon>
        <taxon>Gorilla</taxon>
    </lineage>
</organism>